<comment type="caution">
    <text evidence="8">The sequence shown here is derived from an EMBL/GenBank/DDBJ whole genome shotgun (WGS) entry which is preliminary data.</text>
</comment>
<feature type="transmembrane region" description="Helical" evidence="7">
    <location>
        <begin position="117"/>
        <end position="136"/>
    </location>
</feature>
<feature type="transmembrane region" description="Helical" evidence="7">
    <location>
        <begin position="208"/>
        <end position="227"/>
    </location>
</feature>
<dbReference type="STRING" id="1798561.A3B87_02120"/>
<organism evidence="8 9">
    <name type="scientific">Candidatus Kuenenbacteria bacterium RIFCSPHIGHO2_02_FULL_39_13</name>
    <dbReference type="NCBI Taxonomy" id="1798561"/>
    <lineage>
        <taxon>Bacteria</taxon>
        <taxon>Candidatus Kueneniibacteriota</taxon>
    </lineage>
</organism>
<evidence type="ECO:0000256" key="2">
    <source>
        <dbReference type="ARBA" id="ARBA00008034"/>
    </source>
</evidence>
<dbReference type="GO" id="GO:0010043">
    <property type="term" value="P:response to zinc ion"/>
    <property type="evidence" value="ECO:0007669"/>
    <property type="project" value="TreeGrafter"/>
</dbReference>
<dbReference type="AlphaFoldDB" id="A0A1F6FME4"/>
<feature type="transmembrane region" description="Helical" evidence="7">
    <location>
        <begin position="165"/>
        <end position="196"/>
    </location>
</feature>
<comment type="similarity">
    <text evidence="2 6">Belongs to the ABC-3 integral membrane protein family.</text>
</comment>
<keyword evidence="4 7" id="KW-1133">Transmembrane helix</keyword>
<feature type="non-terminal residue" evidence="8">
    <location>
        <position position="251"/>
    </location>
</feature>
<name>A0A1F6FME4_9BACT</name>
<dbReference type="Gene3D" id="1.10.3470.10">
    <property type="entry name" value="ABC transporter involved in vitamin B12 uptake, BtuC"/>
    <property type="match status" value="1"/>
</dbReference>
<feature type="transmembrane region" description="Helical" evidence="7">
    <location>
        <begin position="85"/>
        <end position="105"/>
    </location>
</feature>
<reference evidence="8 9" key="1">
    <citation type="journal article" date="2016" name="Nat. Commun.">
        <title>Thousands of microbial genomes shed light on interconnected biogeochemical processes in an aquifer system.</title>
        <authorList>
            <person name="Anantharaman K."/>
            <person name="Brown C.T."/>
            <person name="Hug L.A."/>
            <person name="Sharon I."/>
            <person name="Castelle C.J."/>
            <person name="Probst A.J."/>
            <person name="Thomas B.C."/>
            <person name="Singh A."/>
            <person name="Wilkins M.J."/>
            <person name="Karaoz U."/>
            <person name="Brodie E.L."/>
            <person name="Williams K.H."/>
            <person name="Hubbard S.S."/>
            <person name="Banfield J.F."/>
        </authorList>
    </citation>
    <scope>NUCLEOTIDE SEQUENCE [LARGE SCALE GENOMIC DNA]</scope>
</reference>
<evidence type="ECO:0000256" key="6">
    <source>
        <dbReference type="RuleBase" id="RU003943"/>
    </source>
</evidence>
<evidence type="ECO:0000256" key="3">
    <source>
        <dbReference type="ARBA" id="ARBA00022692"/>
    </source>
</evidence>
<dbReference type="InterPro" id="IPR037294">
    <property type="entry name" value="ABC_BtuC-like"/>
</dbReference>
<dbReference type="Pfam" id="PF00950">
    <property type="entry name" value="ABC-3"/>
    <property type="match status" value="1"/>
</dbReference>
<keyword evidence="3 6" id="KW-0812">Transmembrane</keyword>
<dbReference type="Proteomes" id="UP000179136">
    <property type="component" value="Unassembled WGS sequence"/>
</dbReference>
<dbReference type="GO" id="GO:0055085">
    <property type="term" value="P:transmembrane transport"/>
    <property type="evidence" value="ECO:0007669"/>
    <property type="project" value="InterPro"/>
</dbReference>
<protein>
    <submittedName>
        <fullName evidence="8">ABC transporter</fullName>
    </submittedName>
</protein>
<dbReference type="EMBL" id="MFMW01000023">
    <property type="protein sequence ID" value="OGG87027.1"/>
    <property type="molecule type" value="Genomic_DNA"/>
</dbReference>
<dbReference type="InterPro" id="IPR001626">
    <property type="entry name" value="ABC_TroCD"/>
</dbReference>
<evidence type="ECO:0000256" key="5">
    <source>
        <dbReference type="ARBA" id="ARBA00023136"/>
    </source>
</evidence>
<keyword evidence="6" id="KW-0813">Transport</keyword>
<dbReference type="PANTHER" id="PTHR30477">
    <property type="entry name" value="ABC-TRANSPORTER METAL-BINDING PROTEIN"/>
    <property type="match status" value="1"/>
</dbReference>
<feature type="transmembrane region" description="Helical" evidence="7">
    <location>
        <begin position="43"/>
        <end position="73"/>
    </location>
</feature>
<comment type="subcellular location">
    <subcellularLocation>
        <location evidence="6">Cell membrane</location>
        <topology evidence="6">Multi-pass membrane protein</topology>
    </subcellularLocation>
    <subcellularLocation>
        <location evidence="1">Membrane</location>
        <topology evidence="1">Multi-pass membrane protein</topology>
    </subcellularLocation>
</comment>
<evidence type="ECO:0000256" key="1">
    <source>
        <dbReference type="ARBA" id="ARBA00004141"/>
    </source>
</evidence>
<keyword evidence="5 7" id="KW-0472">Membrane</keyword>
<dbReference type="PANTHER" id="PTHR30477:SF0">
    <property type="entry name" value="METAL TRANSPORT SYSTEM MEMBRANE PROTEIN TM_0125-RELATED"/>
    <property type="match status" value="1"/>
</dbReference>
<evidence type="ECO:0000313" key="9">
    <source>
        <dbReference type="Proteomes" id="UP000179136"/>
    </source>
</evidence>
<proteinExistence type="inferred from homology"/>
<evidence type="ECO:0000256" key="7">
    <source>
        <dbReference type="SAM" id="Phobius"/>
    </source>
</evidence>
<sequence length="251" mass="26877">MPQQLILTLISGIFISAVAAYLGTLMLSKKMSVVAEPLAHLAFPGVALALIFGFNISLGVFPFVLIGAVFIWLLEKRTKLPMENLAAIIFALGVGTALLFLPIGEAEEALVGSITKITIWETTAVVILSLLVFYAVRKLYQKMMLMNVHEDLATIEGVNIQLYNLLYLLSIAIVVALSVYLVGGLITAALIAIPAASAKNINKGLRSYKNWAIAFGIISAIAGILIARFIHLPTGPMVIVASVALFLISVI</sequence>
<evidence type="ECO:0000313" key="8">
    <source>
        <dbReference type="EMBL" id="OGG87027.1"/>
    </source>
</evidence>
<dbReference type="SUPFAM" id="SSF81345">
    <property type="entry name" value="ABC transporter involved in vitamin B12 uptake, BtuC"/>
    <property type="match status" value="1"/>
</dbReference>
<dbReference type="GO" id="GO:0043190">
    <property type="term" value="C:ATP-binding cassette (ABC) transporter complex"/>
    <property type="evidence" value="ECO:0007669"/>
    <property type="project" value="InterPro"/>
</dbReference>
<gene>
    <name evidence="8" type="ORF">A3B87_02120</name>
</gene>
<evidence type="ECO:0000256" key="4">
    <source>
        <dbReference type="ARBA" id="ARBA00022989"/>
    </source>
</evidence>
<accession>A0A1F6FME4</accession>